<dbReference type="PROSITE" id="PS50109">
    <property type="entry name" value="HIS_KIN"/>
    <property type="match status" value="1"/>
</dbReference>
<dbReference type="PANTHER" id="PTHR45436:SF5">
    <property type="entry name" value="SENSOR HISTIDINE KINASE TRCS"/>
    <property type="match status" value="1"/>
</dbReference>
<dbReference type="Pfam" id="PF13426">
    <property type="entry name" value="PAS_9"/>
    <property type="match status" value="1"/>
</dbReference>
<comment type="catalytic activity">
    <reaction evidence="1">
        <text>ATP + protein L-histidine = ADP + protein N-phospho-L-histidine.</text>
        <dbReference type="EC" id="2.7.13.3"/>
    </reaction>
</comment>
<keyword evidence="6" id="KW-0812">Transmembrane</keyword>
<evidence type="ECO:0000256" key="8">
    <source>
        <dbReference type="ARBA" id="ARBA00022989"/>
    </source>
</evidence>
<comment type="subcellular location">
    <subcellularLocation>
        <location evidence="2">Membrane</location>
    </subcellularLocation>
</comment>
<dbReference type="NCBIfam" id="TIGR00229">
    <property type="entry name" value="sensory_box"/>
    <property type="match status" value="1"/>
</dbReference>
<evidence type="ECO:0000256" key="3">
    <source>
        <dbReference type="ARBA" id="ARBA00012438"/>
    </source>
</evidence>
<dbReference type="SUPFAM" id="SSF55785">
    <property type="entry name" value="PYP-like sensor domain (PAS domain)"/>
    <property type="match status" value="1"/>
</dbReference>
<dbReference type="Pfam" id="PF02518">
    <property type="entry name" value="HATPase_c"/>
    <property type="match status" value="1"/>
</dbReference>
<keyword evidence="9" id="KW-0472">Membrane</keyword>
<feature type="region of interest" description="Disordered" evidence="10">
    <location>
        <begin position="325"/>
        <end position="348"/>
    </location>
</feature>
<keyword evidence="12" id="KW-0547">Nucleotide-binding</keyword>
<keyword evidence="13" id="KW-1185">Reference proteome</keyword>
<dbReference type="PRINTS" id="PR00344">
    <property type="entry name" value="BCTRLSENSOR"/>
</dbReference>
<dbReference type="InterPro" id="IPR004358">
    <property type="entry name" value="Sig_transdc_His_kin-like_C"/>
</dbReference>
<keyword evidence="5" id="KW-0808">Transferase</keyword>
<dbReference type="RefSeq" id="WP_379703284.1">
    <property type="nucleotide sequence ID" value="NZ_JBHTAT010000001.1"/>
</dbReference>
<feature type="region of interest" description="Disordered" evidence="10">
    <location>
        <begin position="280"/>
        <end position="304"/>
    </location>
</feature>
<keyword evidence="12" id="KW-0067">ATP-binding</keyword>
<reference evidence="12 13" key="1">
    <citation type="journal article" date="2019" name="Int. J. Syst. Evol. Microbiol.">
        <title>The Global Catalogue of Microorganisms (GCM) 10K type strain sequencing project: providing services to taxonomists for standard genome sequencing and annotation.</title>
        <authorList>
            <consortium name="The Broad Institute Genomics Platform"/>
            <consortium name="The Broad Institute Genome Sequencing Center for Infectious Disease"/>
            <person name="Wu L."/>
            <person name="Ma J."/>
        </authorList>
    </citation>
    <scope>NUCLEOTIDE SEQUENCE [LARGE SCALE GENOMIC DNA]</scope>
    <source>
        <strain evidence="12 13">GX21</strain>
    </source>
</reference>
<dbReference type="GO" id="GO:0016020">
    <property type="term" value="C:membrane"/>
    <property type="evidence" value="ECO:0007669"/>
    <property type="project" value="UniProtKB-SubCell"/>
</dbReference>
<evidence type="ECO:0000256" key="5">
    <source>
        <dbReference type="ARBA" id="ARBA00022679"/>
    </source>
</evidence>
<proteinExistence type="predicted"/>
<dbReference type="EC" id="2.7.13.3" evidence="3"/>
<evidence type="ECO:0000313" key="13">
    <source>
        <dbReference type="Proteomes" id="UP001596434"/>
    </source>
</evidence>
<protein>
    <recommendedName>
        <fullName evidence="3">histidine kinase</fullName>
        <ecNumber evidence="3">2.7.13.3</ecNumber>
    </recommendedName>
</protein>
<keyword evidence="8" id="KW-1133">Transmembrane helix</keyword>
<evidence type="ECO:0000256" key="9">
    <source>
        <dbReference type="ARBA" id="ARBA00023136"/>
    </source>
</evidence>
<dbReference type="InterPro" id="IPR035965">
    <property type="entry name" value="PAS-like_dom_sf"/>
</dbReference>
<dbReference type="AlphaFoldDB" id="A0ABD5ZXM3"/>
<sequence>MQRQTEVGLRAAYDDLHVGVALYDPDTGTVLDANDRLESMFGFPTAELRELSVGTYTANTHAFSEDEFLDRLRASASGERQEFIWRVKRGDGELVWVRLYLSRRASDERTLVRAEVRDITDSYHTSRREELFWRLLRHNLRNEANVLTGHSERIATHAETEPVREAVAVVRDTAADLGRMAESVTQIEQAMVRTGERQRRRVATVIRDVADDLTAEHPAATVTITERERMWTHVDDSFTHAVAHTLENAIFHGGEATRVVRVVVGPSPNTGRVEIRIEDDNPPIPAAELSALDDREETTPTSHGSGVGLFVMKWCIESLGGELEIETGDPRGNTVSLYLPPKEPPDHA</sequence>
<dbReference type="Gene3D" id="3.30.565.10">
    <property type="entry name" value="Histidine kinase-like ATPase, C-terminal domain"/>
    <property type="match status" value="1"/>
</dbReference>
<dbReference type="GeneID" id="96953419"/>
<accession>A0ABD5ZXM3</accession>
<dbReference type="InterPro" id="IPR036890">
    <property type="entry name" value="HATPase_C_sf"/>
</dbReference>
<dbReference type="InterPro" id="IPR003594">
    <property type="entry name" value="HATPase_dom"/>
</dbReference>
<dbReference type="GO" id="GO:0005524">
    <property type="term" value="F:ATP binding"/>
    <property type="evidence" value="ECO:0007669"/>
    <property type="project" value="UniProtKB-KW"/>
</dbReference>
<organism evidence="12 13">
    <name type="scientific">Haloplanus litoreus</name>
    <dbReference type="NCBI Taxonomy" id="767515"/>
    <lineage>
        <taxon>Archaea</taxon>
        <taxon>Methanobacteriati</taxon>
        <taxon>Methanobacteriota</taxon>
        <taxon>Stenosarchaea group</taxon>
        <taxon>Halobacteria</taxon>
        <taxon>Halobacteriales</taxon>
        <taxon>Haloferacaceae</taxon>
        <taxon>Haloplanus</taxon>
    </lineage>
</organism>
<dbReference type="InterPro" id="IPR000014">
    <property type="entry name" value="PAS"/>
</dbReference>
<evidence type="ECO:0000256" key="7">
    <source>
        <dbReference type="ARBA" id="ARBA00022777"/>
    </source>
</evidence>
<evidence type="ECO:0000256" key="10">
    <source>
        <dbReference type="SAM" id="MobiDB-lite"/>
    </source>
</evidence>
<dbReference type="InterPro" id="IPR005467">
    <property type="entry name" value="His_kinase_dom"/>
</dbReference>
<keyword evidence="7" id="KW-0418">Kinase</keyword>
<comment type="caution">
    <text evidence="12">The sequence shown here is derived from an EMBL/GenBank/DDBJ whole genome shotgun (WGS) entry which is preliminary data.</text>
</comment>
<dbReference type="SUPFAM" id="SSF55874">
    <property type="entry name" value="ATPase domain of HSP90 chaperone/DNA topoisomerase II/histidine kinase"/>
    <property type="match status" value="1"/>
</dbReference>
<dbReference type="CDD" id="cd00130">
    <property type="entry name" value="PAS"/>
    <property type="match status" value="1"/>
</dbReference>
<evidence type="ECO:0000256" key="1">
    <source>
        <dbReference type="ARBA" id="ARBA00000085"/>
    </source>
</evidence>
<dbReference type="Proteomes" id="UP001596434">
    <property type="component" value="Unassembled WGS sequence"/>
</dbReference>
<dbReference type="SMART" id="SM00387">
    <property type="entry name" value="HATPase_c"/>
    <property type="match status" value="1"/>
</dbReference>
<evidence type="ECO:0000313" key="12">
    <source>
        <dbReference type="EMBL" id="MFC7255076.1"/>
    </source>
</evidence>
<evidence type="ECO:0000256" key="2">
    <source>
        <dbReference type="ARBA" id="ARBA00004370"/>
    </source>
</evidence>
<feature type="domain" description="Histidine kinase" evidence="11">
    <location>
        <begin position="135"/>
        <end position="343"/>
    </location>
</feature>
<gene>
    <name evidence="12" type="ORF">ACFQKE_07180</name>
</gene>
<keyword evidence="4" id="KW-0597">Phosphoprotein</keyword>
<dbReference type="GO" id="GO:0004673">
    <property type="term" value="F:protein histidine kinase activity"/>
    <property type="evidence" value="ECO:0007669"/>
    <property type="project" value="UniProtKB-EC"/>
</dbReference>
<evidence type="ECO:0000256" key="6">
    <source>
        <dbReference type="ARBA" id="ARBA00022692"/>
    </source>
</evidence>
<dbReference type="EMBL" id="JBHTAT010000001">
    <property type="protein sequence ID" value="MFC7255076.1"/>
    <property type="molecule type" value="Genomic_DNA"/>
</dbReference>
<name>A0ABD5ZXM3_9EURY</name>
<evidence type="ECO:0000259" key="11">
    <source>
        <dbReference type="PROSITE" id="PS50109"/>
    </source>
</evidence>
<dbReference type="InterPro" id="IPR050428">
    <property type="entry name" value="TCS_sensor_his_kinase"/>
</dbReference>
<dbReference type="Gene3D" id="3.30.450.20">
    <property type="entry name" value="PAS domain"/>
    <property type="match status" value="1"/>
</dbReference>
<dbReference type="PANTHER" id="PTHR45436">
    <property type="entry name" value="SENSOR HISTIDINE KINASE YKOH"/>
    <property type="match status" value="1"/>
</dbReference>
<evidence type="ECO:0000256" key="4">
    <source>
        <dbReference type="ARBA" id="ARBA00022553"/>
    </source>
</evidence>